<feature type="compositionally biased region" description="Acidic residues" evidence="1">
    <location>
        <begin position="102"/>
        <end position="115"/>
    </location>
</feature>
<dbReference type="Proteomes" id="UP000008631">
    <property type="component" value="Chromosome"/>
</dbReference>
<dbReference type="HOGENOM" id="CLU_503342_0_0_0"/>
<evidence type="ECO:0000256" key="2">
    <source>
        <dbReference type="SAM" id="SignalP"/>
    </source>
</evidence>
<feature type="region of interest" description="Disordered" evidence="1">
    <location>
        <begin position="90"/>
        <end position="129"/>
    </location>
</feature>
<dbReference type="AlphaFoldDB" id="E8R3I8"/>
<feature type="region of interest" description="Disordered" evidence="1">
    <location>
        <begin position="560"/>
        <end position="581"/>
    </location>
</feature>
<dbReference type="KEGG" id="ipa:Isop_0966"/>
<gene>
    <name evidence="3" type="ordered locus">Isop_0966</name>
</gene>
<dbReference type="InParanoid" id="E8R3I8"/>
<name>E8R3I8_ISOPI</name>
<evidence type="ECO:0000313" key="4">
    <source>
        <dbReference type="Proteomes" id="UP000008631"/>
    </source>
</evidence>
<keyword evidence="4" id="KW-1185">Reference proteome</keyword>
<reference evidence="3 4" key="2">
    <citation type="journal article" date="2011" name="Stand. Genomic Sci.">
        <title>Complete genome sequence of Isosphaera pallida type strain (IS1B).</title>
        <authorList>
            <consortium name="US DOE Joint Genome Institute (JGI-PGF)"/>
            <person name="Goker M."/>
            <person name="Cleland D."/>
            <person name="Saunders E."/>
            <person name="Lapidus A."/>
            <person name="Nolan M."/>
            <person name="Lucas S."/>
            <person name="Hammon N."/>
            <person name="Deshpande S."/>
            <person name="Cheng J.F."/>
            <person name="Tapia R."/>
            <person name="Han C."/>
            <person name="Goodwin L."/>
            <person name="Pitluck S."/>
            <person name="Liolios K."/>
            <person name="Pagani I."/>
            <person name="Ivanova N."/>
            <person name="Mavromatis K."/>
            <person name="Pati A."/>
            <person name="Chen A."/>
            <person name="Palaniappan K."/>
            <person name="Land M."/>
            <person name="Hauser L."/>
            <person name="Chang Y.J."/>
            <person name="Jeffries C.D."/>
            <person name="Detter J.C."/>
            <person name="Beck B."/>
            <person name="Woyke T."/>
            <person name="Bristow J."/>
            <person name="Eisen J.A."/>
            <person name="Markowitz V."/>
            <person name="Hugenholtz P."/>
            <person name="Kyrpides N.C."/>
            <person name="Klenk H.P."/>
        </authorList>
    </citation>
    <scope>NUCLEOTIDE SEQUENCE [LARGE SCALE GENOMIC DNA]</scope>
    <source>
        <strain evidence="4">ATCC 43644 / DSM 9630 / IS1B</strain>
    </source>
</reference>
<reference key="1">
    <citation type="submission" date="2010-11" db="EMBL/GenBank/DDBJ databases">
        <title>The complete sequence of chromosome of Isophaera pallida ATCC 43644.</title>
        <authorList>
            <consortium name="US DOE Joint Genome Institute (JGI-PGF)"/>
            <person name="Lucas S."/>
            <person name="Copeland A."/>
            <person name="Lapidus A."/>
            <person name="Bruce D."/>
            <person name="Goodwin L."/>
            <person name="Pitluck S."/>
            <person name="Kyrpides N."/>
            <person name="Mavromatis K."/>
            <person name="Pagani I."/>
            <person name="Ivanova N."/>
            <person name="Saunders E."/>
            <person name="Brettin T."/>
            <person name="Detter J.C."/>
            <person name="Han C."/>
            <person name="Tapia R."/>
            <person name="Land M."/>
            <person name="Hauser L."/>
            <person name="Markowitz V."/>
            <person name="Cheng J.-F."/>
            <person name="Hugenholtz P."/>
            <person name="Woyke T."/>
            <person name="Wu D."/>
            <person name="Eisen J.A."/>
        </authorList>
    </citation>
    <scope>NUCLEOTIDE SEQUENCE</scope>
    <source>
        <strain>ATCC 43644</strain>
    </source>
</reference>
<evidence type="ECO:0000256" key="1">
    <source>
        <dbReference type="SAM" id="MobiDB-lite"/>
    </source>
</evidence>
<organism evidence="3 4">
    <name type="scientific">Isosphaera pallida (strain ATCC 43644 / DSM 9630 / IS1B)</name>
    <dbReference type="NCBI Taxonomy" id="575540"/>
    <lineage>
        <taxon>Bacteria</taxon>
        <taxon>Pseudomonadati</taxon>
        <taxon>Planctomycetota</taxon>
        <taxon>Planctomycetia</taxon>
        <taxon>Isosphaerales</taxon>
        <taxon>Isosphaeraceae</taxon>
        <taxon>Isosphaera</taxon>
    </lineage>
</organism>
<feature type="signal peptide" evidence="2">
    <location>
        <begin position="1"/>
        <end position="37"/>
    </location>
</feature>
<proteinExistence type="predicted"/>
<dbReference type="STRING" id="575540.Isop_0966"/>
<dbReference type="EMBL" id="CP002353">
    <property type="protein sequence ID" value="ADV61555.1"/>
    <property type="molecule type" value="Genomic_DNA"/>
</dbReference>
<evidence type="ECO:0000313" key="3">
    <source>
        <dbReference type="EMBL" id="ADV61555.1"/>
    </source>
</evidence>
<accession>E8R3I8</accession>
<protein>
    <submittedName>
        <fullName evidence="3">Uncharacterized protein</fullName>
    </submittedName>
</protein>
<sequence length="581" mass="63242">MFQPRPPRHRAGSKTVLLGLALSLGISAMLCSLAARADDPGLADSIGSPAALAVQLEELAQRTADQGDPQAARLLLDRARTLRDRVTRVAMRQDQEDQPSTLDDDLGDATFDEESTPPRAGVPTGLPEPRATIERTAELDRIAVQQLTDDVNQRIQRARQLIQARQPAAALSVLRLAKIVVENNPAVSPEVKRNLDRRLQNAIISAVRDEERIIAETAERIRIQSQAEEQLRALDELRTIQTTVSSLMTQFDAAMDQGDFNVRAFTKDTVDALAKNTKPFRTAFDLAVKARALSPRAEAPHAGVFKAQTEGFLATALAYRDLKFYRTLLTLGDIERAAIPFNDSEPIQYPDPDEFREMSERRIARYESTNLFETDEQSKLIREKLEEVIPMPFAEPTPFSEVIEYIRNATRSPELPGGINFFVDQAGLEEAGFTMDDTVTLDLQGVKLKTSLELILKQLKLISTVRDGILRIDYEDSEDLPLTIRVYPVADLSLIPFNLIMGGGGMGMGGMGMGGMGMGGMGMGGMGMGGMGMGGMGMGGMGGMGMGGMGGMFSLGLEGFLPTLPQPPTSPADGLTQKKMN</sequence>
<keyword evidence="2" id="KW-0732">Signal</keyword>
<feature type="chain" id="PRO_5003229993" evidence="2">
    <location>
        <begin position="38"/>
        <end position="581"/>
    </location>
</feature>
<dbReference type="eggNOG" id="COG3063">
    <property type="taxonomic scope" value="Bacteria"/>
</dbReference>